<feature type="compositionally biased region" description="Acidic residues" evidence="1">
    <location>
        <begin position="96"/>
        <end position="128"/>
    </location>
</feature>
<evidence type="ECO:0000313" key="2">
    <source>
        <dbReference type="EMBL" id="PMD04593.1"/>
    </source>
</evidence>
<dbReference type="Proteomes" id="UP000235598">
    <property type="component" value="Unassembled WGS sequence"/>
</dbReference>
<organism evidence="2 3">
    <name type="scientific">Brevibacterium paucivorans</name>
    <dbReference type="NCBI Taxonomy" id="170994"/>
    <lineage>
        <taxon>Bacteria</taxon>
        <taxon>Bacillati</taxon>
        <taxon>Actinomycetota</taxon>
        <taxon>Actinomycetes</taxon>
        <taxon>Micrococcales</taxon>
        <taxon>Brevibacteriaceae</taxon>
        <taxon>Brevibacterium</taxon>
    </lineage>
</organism>
<evidence type="ECO:0000313" key="3">
    <source>
        <dbReference type="Proteomes" id="UP000235598"/>
    </source>
</evidence>
<reference evidence="2 3" key="1">
    <citation type="submission" date="2017-09" db="EMBL/GenBank/DDBJ databases">
        <title>Bacterial strain isolated from the female urinary microbiota.</title>
        <authorList>
            <person name="Thomas-White K."/>
            <person name="Kumar N."/>
            <person name="Forster S."/>
            <person name="Putonti C."/>
            <person name="Lawley T."/>
            <person name="Wolfe A.J."/>
        </authorList>
    </citation>
    <scope>NUCLEOTIDE SEQUENCE [LARGE SCALE GENOMIC DNA]</scope>
    <source>
        <strain evidence="2 3">UMB1301</strain>
    </source>
</reference>
<feature type="region of interest" description="Disordered" evidence="1">
    <location>
        <begin position="96"/>
        <end position="135"/>
    </location>
</feature>
<dbReference type="OrthoDB" id="3826766at2"/>
<sequence>MSYFTAAVAQAGDEYRPVDIDVEEWSDLDELAETLRSVAGEDCEVVAIVEREDEWFAIVRLTEVDNIKVFISDIEAAQASPYADLFEDYLDSPLDEYELEDGDDFDDDYEEPSDDDEAESAMFPDEDSTWGGDSDIFDDLGVSASDLLDQCEKHSADPARIVAHVGEIVGFDEALEAAR</sequence>
<accession>A0A2N6VKR8</accession>
<dbReference type="NCBIfam" id="TIGR03941">
    <property type="entry name" value="tRNA_deam_assoc"/>
    <property type="match status" value="1"/>
</dbReference>
<evidence type="ECO:0008006" key="4">
    <source>
        <dbReference type="Google" id="ProtNLM"/>
    </source>
</evidence>
<gene>
    <name evidence="2" type="ORF">CJ199_11325</name>
</gene>
<name>A0A2N6VKR8_9MICO</name>
<dbReference type="EMBL" id="PNHK01000005">
    <property type="protein sequence ID" value="PMD04593.1"/>
    <property type="molecule type" value="Genomic_DNA"/>
</dbReference>
<protein>
    <recommendedName>
        <fullName evidence="4">tRNA adenosine deaminase</fullName>
    </recommendedName>
</protein>
<evidence type="ECO:0000256" key="1">
    <source>
        <dbReference type="SAM" id="MobiDB-lite"/>
    </source>
</evidence>
<dbReference type="AlphaFoldDB" id="A0A2N6VKR8"/>
<comment type="caution">
    <text evidence="2">The sequence shown here is derived from an EMBL/GenBank/DDBJ whole genome shotgun (WGS) entry which is preliminary data.</text>
</comment>
<dbReference type="InterPro" id="IPR023869">
    <property type="entry name" value="tRNA_Adeno_NH3ase_assoc_put"/>
</dbReference>
<proteinExistence type="predicted"/>
<dbReference type="RefSeq" id="WP_102239589.1">
    <property type="nucleotide sequence ID" value="NZ_PNHK01000005.1"/>
</dbReference>